<evidence type="ECO:0000256" key="5">
    <source>
        <dbReference type="SAM" id="Phobius"/>
    </source>
</evidence>
<evidence type="ECO:0000256" key="2">
    <source>
        <dbReference type="ARBA" id="ARBA00022692"/>
    </source>
</evidence>
<dbReference type="PROSITE" id="PS50850">
    <property type="entry name" value="MFS"/>
    <property type="match status" value="1"/>
</dbReference>
<keyword evidence="2 5" id="KW-0812">Transmembrane</keyword>
<name>A0A6P7SYT1_9MOLL</name>
<dbReference type="GO" id="GO:0016020">
    <property type="term" value="C:membrane"/>
    <property type="evidence" value="ECO:0007669"/>
    <property type="project" value="UniProtKB-SubCell"/>
</dbReference>
<dbReference type="InterPro" id="IPR020846">
    <property type="entry name" value="MFS_dom"/>
</dbReference>
<sequence length="543" mass="61114">MTTLLNRLRVFICVATIPEYRCKNLTEFQLSQYNISISEEVNLSYDKCCIDIINTDGGITRENRTLDCLNGYYYTAPVDKSIVSQWDLVCNNEGLAESTQTFYILGQVVSGLLAPYFIERFGRKPIRILSNLFLVVFNLISAFSPFYWLFAAARFFTGILREVYVLSSVTLACELYPKERRIVMTGIFMFIWSMLNCLLGLIAYLLKDYSWNTLFLFNAGISGYFIVDLLFMEESLRWLFANSKIKAAEKIIKKAARQNKIDFDNVWSLTLKDTSKQQAASHGNEASHEIRNHGTITPIDVTATTIVEDTQPNIEKETSTLAKLLTVFKLSYLRKITIVVSIEFAVNMTSLTSIILMLDTLVGSVYINSIIMFFVDGISSFIYTTLAKRFGHNKALQTTKLSTAICMISAALIKLLAENSQTMDYIFLGLYILALSGLSAAVTGDYIYISELFPTEIRSAGNGFATTFMRIVCTAAPFFKLLALAFPWVPGIIIGFACVASSIIIRVFLPETGNRVLPQTIEEVNRMGQEQKMKKLNKIENAS</sequence>
<feature type="transmembrane region" description="Helical" evidence="5">
    <location>
        <begin position="423"/>
        <end position="448"/>
    </location>
</feature>
<dbReference type="Proteomes" id="UP000515154">
    <property type="component" value="Linkage group LG11"/>
</dbReference>
<feature type="transmembrane region" description="Helical" evidence="5">
    <location>
        <begin position="364"/>
        <end position="386"/>
    </location>
</feature>
<dbReference type="GO" id="GO:0022857">
    <property type="term" value="F:transmembrane transporter activity"/>
    <property type="evidence" value="ECO:0007669"/>
    <property type="project" value="InterPro"/>
</dbReference>
<dbReference type="InterPro" id="IPR036259">
    <property type="entry name" value="MFS_trans_sf"/>
</dbReference>
<dbReference type="KEGG" id="osn:115217700"/>
<feature type="transmembrane region" description="Helical" evidence="5">
    <location>
        <begin position="183"/>
        <end position="205"/>
    </location>
</feature>
<dbReference type="InterPro" id="IPR011701">
    <property type="entry name" value="MFS"/>
</dbReference>
<dbReference type="RefSeq" id="XP_029643315.1">
    <property type="nucleotide sequence ID" value="XM_029787455.2"/>
</dbReference>
<proteinExistence type="predicted"/>
<reference evidence="8" key="1">
    <citation type="submission" date="2025-08" db="UniProtKB">
        <authorList>
            <consortium name="RefSeq"/>
        </authorList>
    </citation>
    <scope>IDENTIFICATION</scope>
</reference>
<evidence type="ECO:0000313" key="8">
    <source>
        <dbReference type="RefSeq" id="XP_029643315.1"/>
    </source>
</evidence>
<feature type="transmembrane region" description="Helical" evidence="5">
    <location>
        <begin position="211"/>
        <end position="231"/>
    </location>
</feature>
<evidence type="ECO:0000256" key="4">
    <source>
        <dbReference type="ARBA" id="ARBA00023136"/>
    </source>
</evidence>
<dbReference type="Pfam" id="PF07690">
    <property type="entry name" value="MFS_1"/>
    <property type="match status" value="1"/>
</dbReference>
<accession>A0A6P7SYT1</accession>
<feature type="transmembrane region" description="Helical" evidence="5">
    <location>
        <begin position="336"/>
        <end position="358"/>
    </location>
</feature>
<dbReference type="Gene3D" id="1.20.1250.20">
    <property type="entry name" value="MFS general substrate transporter like domains"/>
    <property type="match status" value="1"/>
</dbReference>
<protein>
    <submittedName>
        <fullName evidence="8">Solute carrier family 22 member 6-A-like</fullName>
    </submittedName>
</protein>
<keyword evidence="7" id="KW-1185">Reference proteome</keyword>
<evidence type="ECO:0000259" key="6">
    <source>
        <dbReference type="PROSITE" id="PS50850"/>
    </source>
</evidence>
<feature type="transmembrane region" description="Helical" evidence="5">
    <location>
        <begin position="485"/>
        <end position="509"/>
    </location>
</feature>
<evidence type="ECO:0000256" key="3">
    <source>
        <dbReference type="ARBA" id="ARBA00022989"/>
    </source>
</evidence>
<evidence type="ECO:0000256" key="1">
    <source>
        <dbReference type="ARBA" id="ARBA00004141"/>
    </source>
</evidence>
<feature type="transmembrane region" description="Helical" evidence="5">
    <location>
        <begin position="101"/>
        <end position="118"/>
    </location>
</feature>
<keyword evidence="4 5" id="KW-0472">Membrane</keyword>
<keyword evidence="3 5" id="KW-1133">Transmembrane helix</keyword>
<comment type="subcellular location">
    <subcellularLocation>
        <location evidence="1">Membrane</location>
        <topology evidence="1">Multi-pass membrane protein</topology>
    </subcellularLocation>
</comment>
<dbReference type="AlphaFoldDB" id="A0A6P7SYT1"/>
<organism evidence="7 8">
    <name type="scientific">Octopus sinensis</name>
    <name type="common">East Asian common octopus</name>
    <dbReference type="NCBI Taxonomy" id="2607531"/>
    <lineage>
        <taxon>Eukaryota</taxon>
        <taxon>Metazoa</taxon>
        <taxon>Spiralia</taxon>
        <taxon>Lophotrochozoa</taxon>
        <taxon>Mollusca</taxon>
        <taxon>Cephalopoda</taxon>
        <taxon>Coleoidea</taxon>
        <taxon>Octopodiformes</taxon>
        <taxon>Octopoda</taxon>
        <taxon>Incirrata</taxon>
        <taxon>Octopodidae</taxon>
        <taxon>Octopus</taxon>
    </lineage>
</organism>
<dbReference type="SUPFAM" id="SSF103473">
    <property type="entry name" value="MFS general substrate transporter"/>
    <property type="match status" value="1"/>
</dbReference>
<dbReference type="PANTHER" id="PTHR24064">
    <property type="entry name" value="SOLUTE CARRIER FAMILY 22 MEMBER"/>
    <property type="match status" value="1"/>
</dbReference>
<evidence type="ECO:0000313" key="7">
    <source>
        <dbReference type="Proteomes" id="UP000515154"/>
    </source>
</evidence>
<gene>
    <name evidence="8" type="primary">LOC115217700</name>
</gene>
<feature type="domain" description="Major facilitator superfamily (MFS) profile" evidence="6">
    <location>
        <begin position="1"/>
        <end position="513"/>
    </location>
</feature>
<feature type="transmembrane region" description="Helical" evidence="5">
    <location>
        <begin position="130"/>
        <end position="149"/>
    </location>
</feature>